<dbReference type="InterPro" id="IPR015860">
    <property type="entry name" value="ABC_transpr_TagH-like"/>
</dbReference>
<dbReference type="InterPro" id="IPR003439">
    <property type="entry name" value="ABC_transporter-like_ATP-bd"/>
</dbReference>
<dbReference type="EMBL" id="JABBKX010000003">
    <property type="protein sequence ID" value="NMJ42146.1"/>
    <property type="molecule type" value="Genomic_DNA"/>
</dbReference>
<reference evidence="6 7" key="1">
    <citation type="submission" date="2020-03" db="EMBL/GenBank/DDBJ databases">
        <authorList>
            <person name="Sun Q."/>
        </authorList>
    </citation>
    <scope>NUCLEOTIDE SEQUENCE [LARGE SCALE GENOMIC DNA]</scope>
    <source>
        <strain evidence="6 7">JC162</strain>
    </source>
</reference>
<dbReference type="CDD" id="cd03220">
    <property type="entry name" value="ABC_KpsT_Wzt"/>
    <property type="match status" value="1"/>
</dbReference>
<dbReference type="PROSITE" id="PS50893">
    <property type="entry name" value="ABC_TRANSPORTER_2"/>
    <property type="match status" value="1"/>
</dbReference>
<gene>
    <name evidence="6" type="ORF">GWK16_12900</name>
</gene>
<dbReference type="PROSITE" id="PS00211">
    <property type="entry name" value="ABC_TRANSPORTER_1"/>
    <property type="match status" value="1"/>
</dbReference>
<feature type="domain" description="ABC transporter" evidence="5">
    <location>
        <begin position="3"/>
        <end position="212"/>
    </location>
</feature>
<keyword evidence="2" id="KW-0813">Transport</keyword>
<sequence length="212" mass="22997">MALDLIDVHKSYPMNHGRKHVLRGVNASFGRGERVGILGRNGSGKSTLVRVLSGVEVPTRGRIRRSMSISWPIGMAAGFLTSLSGADNCRFIARIYGKPSQAVVDYVESFAELGEYLRMPVGTYSSGMRSRLGLAISLAIEFDCFLVDEALSVGDTKFGRAFAARLANAGLIIVTHSPSQVRQLCTRAAVMDQGTLTFYEDIDEALATYNSL</sequence>
<dbReference type="RefSeq" id="WP_170054360.1">
    <property type="nucleotide sequence ID" value="NZ_JABBKX010000003.1"/>
</dbReference>
<organism evidence="6 7">
    <name type="scientific">Neoroseomonas marina</name>
    <dbReference type="NCBI Taxonomy" id="1232220"/>
    <lineage>
        <taxon>Bacteria</taxon>
        <taxon>Pseudomonadati</taxon>
        <taxon>Pseudomonadota</taxon>
        <taxon>Alphaproteobacteria</taxon>
        <taxon>Acetobacterales</taxon>
        <taxon>Acetobacteraceae</taxon>
        <taxon>Neoroseomonas</taxon>
    </lineage>
</organism>
<accession>A0A848EDP5</accession>
<comment type="caution">
    <text evidence="6">The sequence shown here is derived from an EMBL/GenBank/DDBJ whole genome shotgun (WGS) entry which is preliminary data.</text>
</comment>
<keyword evidence="4 6" id="KW-0067">ATP-binding</keyword>
<dbReference type="Proteomes" id="UP000548582">
    <property type="component" value="Unassembled WGS sequence"/>
</dbReference>
<dbReference type="Gene3D" id="3.40.50.300">
    <property type="entry name" value="P-loop containing nucleotide triphosphate hydrolases"/>
    <property type="match status" value="1"/>
</dbReference>
<evidence type="ECO:0000256" key="1">
    <source>
        <dbReference type="ARBA" id="ARBA00005417"/>
    </source>
</evidence>
<proteinExistence type="inferred from homology"/>
<dbReference type="SUPFAM" id="SSF52540">
    <property type="entry name" value="P-loop containing nucleoside triphosphate hydrolases"/>
    <property type="match status" value="1"/>
</dbReference>
<keyword evidence="7" id="KW-1185">Reference proteome</keyword>
<dbReference type="SMART" id="SM00382">
    <property type="entry name" value="AAA"/>
    <property type="match status" value="1"/>
</dbReference>
<dbReference type="InterPro" id="IPR003593">
    <property type="entry name" value="AAA+_ATPase"/>
</dbReference>
<dbReference type="GO" id="GO:0016887">
    <property type="term" value="F:ATP hydrolysis activity"/>
    <property type="evidence" value="ECO:0007669"/>
    <property type="project" value="InterPro"/>
</dbReference>
<dbReference type="InterPro" id="IPR050683">
    <property type="entry name" value="Bact_Polysacc_Export_ATP-bd"/>
</dbReference>
<dbReference type="InterPro" id="IPR017871">
    <property type="entry name" value="ABC_transporter-like_CS"/>
</dbReference>
<evidence type="ECO:0000256" key="4">
    <source>
        <dbReference type="ARBA" id="ARBA00022840"/>
    </source>
</evidence>
<name>A0A848EDP5_9PROT</name>
<dbReference type="GO" id="GO:0140359">
    <property type="term" value="F:ABC-type transporter activity"/>
    <property type="evidence" value="ECO:0007669"/>
    <property type="project" value="InterPro"/>
</dbReference>
<dbReference type="PANTHER" id="PTHR46743:SF2">
    <property type="entry name" value="TEICHOIC ACIDS EXPORT ATP-BINDING PROTEIN TAGH"/>
    <property type="match status" value="1"/>
</dbReference>
<evidence type="ECO:0000256" key="3">
    <source>
        <dbReference type="ARBA" id="ARBA00022741"/>
    </source>
</evidence>
<dbReference type="GO" id="GO:0016020">
    <property type="term" value="C:membrane"/>
    <property type="evidence" value="ECO:0007669"/>
    <property type="project" value="InterPro"/>
</dbReference>
<dbReference type="Pfam" id="PF00005">
    <property type="entry name" value="ABC_tran"/>
    <property type="match status" value="1"/>
</dbReference>
<keyword evidence="3" id="KW-0547">Nucleotide-binding</keyword>
<comment type="similarity">
    <text evidence="1">Belongs to the ABC transporter superfamily.</text>
</comment>
<evidence type="ECO:0000256" key="2">
    <source>
        <dbReference type="ARBA" id="ARBA00022448"/>
    </source>
</evidence>
<dbReference type="InterPro" id="IPR027417">
    <property type="entry name" value="P-loop_NTPase"/>
</dbReference>
<protein>
    <submittedName>
        <fullName evidence="6">ABC transporter ATP-binding protein</fullName>
    </submittedName>
</protein>
<dbReference type="GO" id="GO:0005524">
    <property type="term" value="F:ATP binding"/>
    <property type="evidence" value="ECO:0007669"/>
    <property type="project" value="UniProtKB-KW"/>
</dbReference>
<evidence type="ECO:0000313" key="7">
    <source>
        <dbReference type="Proteomes" id="UP000548582"/>
    </source>
</evidence>
<dbReference type="PANTHER" id="PTHR46743">
    <property type="entry name" value="TEICHOIC ACIDS EXPORT ATP-BINDING PROTEIN TAGH"/>
    <property type="match status" value="1"/>
</dbReference>
<evidence type="ECO:0000259" key="5">
    <source>
        <dbReference type="PROSITE" id="PS50893"/>
    </source>
</evidence>
<evidence type="ECO:0000313" key="6">
    <source>
        <dbReference type="EMBL" id="NMJ42146.1"/>
    </source>
</evidence>
<dbReference type="AlphaFoldDB" id="A0A848EDP5"/>